<dbReference type="Pfam" id="PF00072">
    <property type="entry name" value="Response_reg"/>
    <property type="match status" value="1"/>
</dbReference>
<evidence type="ECO:0000313" key="4">
    <source>
        <dbReference type="EMBL" id="CAA9576987.1"/>
    </source>
</evidence>
<dbReference type="PANTHER" id="PTHR44591">
    <property type="entry name" value="STRESS RESPONSE REGULATOR PROTEIN 1"/>
    <property type="match status" value="1"/>
</dbReference>
<dbReference type="InterPro" id="IPR001789">
    <property type="entry name" value="Sig_transdc_resp-reg_receiver"/>
</dbReference>
<dbReference type="PROSITE" id="PS50110">
    <property type="entry name" value="RESPONSE_REGULATORY"/>
    <property type="match status" value="1"/>
</dbReference>
<reference evidence="4" key="1">
    <citation type="submission" date="2020-02" db="EMBL/GenBank/DDBJ databases">
        <authorList>
            <person name="Meier V. D."/>
        </authorList>
    </citation>
    <scope>NUCLEOTIDE SEQUENCE</scope>
    <source>
        <strain evidence="4">AVDCRST_MAG88</strain>
    </source>
</reference>
<keyword evidence="1 2" id="KW-0597">Phosphoprotein</keyword>
<feature type="non-terminal residue" evidence="4">
    <location>
        <position position="1"/>
    </location>
</feature>
<protein>
    <recommendedName>
        <fullName evidence="3">Response regulatory domain-containing protein</fullName>
    </recommendedName>
</protein>
<gene>
    <name evidence="4" type="ORF">AVDCRST_MAG88-2914</name>
</gene>
<proteinExistence type="predicted"/>
<dbReference type="InterPro" id="IPR050595">
    <property type="entry name" value="Bact_response_regulator"/>
</dbReference>
<feature type="modified residue" description="4-aspartylphosphate" evidence="2">
    <location>
        <position position="28"/>
    </location>
</feature>
<evidence type="ECO:0000256" key="2">
    <source>
        <dbReference type="PROSITE-ProRule" id="PRU00169"/>
    </source>
</evidence>
<name>A0A6J4VI51_9BACT</name>
<evidence type="ECO:0000256" key="1">
    <source>
        <dbReference type="ARBA" id="ARBA00022553"/>
    </source>
</evidence>
<dbReference type="Gene3D" id="3.40.50.2300">
    <property type="match status" value="1"/>
</dbReference>
<dbReference type="PANTHER" id="PTHR44591:SF3">
    <property type="entry name" value="RESPONSE REGULATORY DOMAIN-CONTAINING PROTEIN"/>
    <property type="match status" value="1"/>
</dbReference>
<feature type="domain" description="Response regulatory" evidence="3">
    <location>
        <begin position="1"/>
        <end position="91"/>
    </location>
</feature>
<dbReference type="AlphaFoldDB" id="A0A6J4VI51"/>
<sequence length="91" mass="9216">HRVVGEAATGRQALAMVAALCPEAVLLDVGLPDMSGFAVAQQLTADGHGPAIVLTSADPEADYEALAAGAGARRFVAKSELDGAVLAELWC</sequence>
<dbReference type="EMBL" id="CADCWM010000703">
    <property type="protein sequence ID" value="CAA9576987.1"/>
    <property type="molecule type" value="Genomic_DNA"/>
</dbReference>
<dbReference type="GO" id="GO:0000160">
    <property type="term" value="P:phosphorelay signal transduction system"/>
    <property type="evidence" value="ECO:0007669"/>
    <property type="project" value="InterPro"/>
</dbReference>
<dbReference type="SUPFAM" id="SSF52172">
    <property type="entry name" value="CheY-like"/>
    <property type="match status" value="1"/>
</dbReference>
<evidence type="ECO:0000259" key="3">
    <source>
        <dbReference type="PROSITE" id="PS50110"/>
    </source>
</evidence>
<accession>A0A6J4VI51</accession>
<dbReference type="InterPro" id="IPR011006">
    <property type="entry name" value="CheY-like_superfamily"/>
</dbReference>
<organism evidence="4">
    <name type="scientific">uncultured Thermomicrobiales bacterium</name>
    <dbReference type="NCBI Taxonomy" id="1645740"/>
    <lineage>
        <taxon>Bacteria</taxon>
        <taxon>Pseudomonadati</taxon>
        <taxon>Thermomicrobiota</taxon>
        <taxon>Thermomicrobia</taxon>
        <taxon>Thermomicrobiales</taxon>
        <taxon>environmental samples</taxon>
    </lineage>
</organism>